<dbReference type="SUPFAM" id="SSF54534">
    <property type="entry name" value="FKBP-like"/>
    <property type="match status" value="2"/>
</dbReference>
<dbReference type="Pfam" id="PF00639">
    <property type="entry name" value="Rotamase"/>
    <property type="match status" value="2"/>
</dbReference>
<evidence type="ECO:0000313" key="10">
    <source>
        <dbReference type="Proteomes" id="UP001165367"/>
    </source>
</evidence>
<dbReference type="InterPro" id="IPR046357">
    <property type="entry name" value="PPIase_dom_sf"/>
</dbReference>
<gene>
    <name evidence="9" type="ORF">LZZ85_17460</name>
</gene>
<keyword evidence="3 7" id="KW-0732">Signal</keyword>
<evidence type="ECO:0000256" key="7">
    <source>
        <dbReference type="SAM" id="SignalP"/>
    </source>
</evidence>
<dbReference type="GO" id="GO:0003755">
    <property type="term" value="F:peptidyl-prolyl cis-trans isomerase activity"/>
    <property type="evidence" value="ECO:0007669"/>
    <property type="project" value="UniProtKB-EC"/>
</dbReference>
<keyword evidence="5 6" id="KW-0413">Isomerase</keyword>
<dbReference type="EC" id="5.2.1.8" evidence="2"/>
<keyword evidence="10" id="KW-1185">Reference proteome</keyword>
<feature type="domain" description="PpiC" evidence="8">
    <location>
        <begin position="224"/>
        <end position="327"/>
    </location>
</feature>
<dbReference type="PANTHER" id="PTHR47245:SF1">
    <property type="entry name" value="FOLDASE PROTEIN PRSA"/>
    <property type="match status" value="1"/>
</dbReference>
<evidence type="ECO:0000259" key="8">
    <source>
        <dbReference type="PROSITE" id="PS50198"/>
    </source>
</evidence>
<comment type="caution">
    <text evidence="9">The sequence shown here is derived from an EMBL/GenBank/DDBJ whole genome shotgun (WGS) entry which is preliminary data.</text>
</comment>
<reference evidence="9" key="1">
    <citation type="submission" date="2022-01" db="EMBL/GenBank/DDBJ databases">
        <authorList>
            <person name="Jo J.-H."/>
            <person name="Im W.-T."/>
        </authorList>
    </citation>
    <scope>NUCLEOTIDE SEQUENCE</scope>
    <source>
        <strain evidence="9">NA20</strain>
    </source>
</reference>
<evidence type="ECO:0000256" key="5">
    <source>
        <dbReference type="ARBA" id="ARBA00023235"/>
    </source>
</evidence>
<proteinExistence type="predicted"/>
<name>A0ABS9KUV0_9BACT</name>
<evidence type="ECO:0000256" key="6">
    <source>
        <dbReference type="PROSITE-ProRule" id="PRU00278"/>
    </source>
</evidence>
<dbReference type="Proteomes" id="UP001165367">
    <property type="component" value="Unassembled WGS sequence"/>
</dbReference>
<accession>A0ABS9KUV0</accession>
<dbReference type="InterPro" id="IPR050245">
    <property type="entry name" value="PrsA_foldase"/>
</dbReference>
<evidence type="ECO:0000256" key="1">
    <source>
        <dbReference type="ARBA" id="ARBA00000971"/>
    </source>
</evidence>
<comment type="catalytic activity">
    <reaction evidence="1">
        <text>[protein]-peptidylproline (omega=180) = [protein]-peptidylproline (omega=0)</text>
        <dbReference type="Rhea" id="RHEA:16237"/>
        <dbReference type="Rhea" id="RHEA-COMP:10747"/>
        <dbReference type="Rhea" id="RHEA-COMP:10748"/>
        <dbReference type="ChEBI" id="CHEBI:83833"/>
        <dbReference type="ChEBI" id="CHEBI:83834"/>
        <dbReference type="EC" id="5.2.1.8"/>
    </reaction>
</comment>
<evidence type="ECO:0000313" key="9">
    <source>
        <dbReference type="EMBL" id="MCG2616088.1"/>
    </source>
</evidence>
<sequence>MIKHWLHATLFCLITASASSQTLFTYGSHKASSEEFMKAFHKNNPPGNRSKAEAMKEYLELYINSKLKIQTAYDLGYDTLAQIKLETENLRNTIVDNYMSDPEAVTRLSKEAFQRSLKDIRAAHIFISFTSKDGLSDTAAAKAKLTGAEKRLAKGDDFLTVAQQLSDDPAAASNKGDLGFVTVFTLPYELETLLYSTPAGRHSKVYTSKAGYHIFKNISERKALGKIRVQQILLAFPPAASDAVDRKTAQLADSLYLRILKGDDFGKLAASFSDDHNSAARDGLTPEIGVGEYDQQFEKAVWALAKDGDVSKPFKTSHGYHIVKRLRLIPVITNAADKENNQQLEMRVRADDRWKTAKDFIYTRVKSKPGIQQSGIKESTIWAVTDSMIAGRQAQNINMDTEVFHIGTSIFRFSDWLQHVQSYRYMPGGATVRPYPSLMEEFKNNAMYQYYRDHLEDYNEDFRNQMAEFRDGNLFFEVMQREVWNKAQTDTAELEKLYEKNKAQYIWQPSADAIVFFSNDQGVAKSLAEELKKSPTAWKALAEKYNEKVVGDSARYEWTQLPGQTKETPKAGTVTSMTLNQADNTASFAYIIKVYPQQGIRSFNEAKGLVMNDYQTLLETEWIKKLRAKYPVSVNQPALNTLIK</sequence>
<feature type="signal peptide" evidence="7">
    <location>
        <begin position="1"/>
        <end position="20"/>
    </location>
</feature>
<dbReference type="PANTHER" id="PTHR47245">
    <property type="entry name" value="PEPTIDYLPROLYL ISOMERASE"/>
    <property type="match status" value="1"/>
</dbReference>
<dbReference type="RefSeq" id="WP_237874626.1">
    <property type="nucleotide sequence ID" value="NZ_JAKLTR010000011.1"/>
</dbReference>
<dbReference type="InterPro" id="IPR000297">
    <property type="entry name" value="PPIase_PpiC"/>
</dbReference>
<evidence type="ECO:0000256" key="4">
    <source>
        <dbReference type="ARBA" id="ARBA00023110"/>
    </source>
</evidence>
<dbReference type="PROSITE" id="PS50198">
    <property type="entry name" value="PPIC_PPIASE_2"/>
    <property type="match status" value="2"/>
</dbReference>
<feature type="domain" description="PpiC" evidence="8">
    <location>
        <begin position="117"/>
        <end position="219"/>
    </location>
</feature>
<evidence type="ECO:0000256" key="2">
    <source>
        <dbReference type="ARBA" id="ARBA00013194"/>
    </source>
</evidence>
<evidence type="ECO:0000256" key="3">
    <source>
        <dbReference type="ARBA" id="ARBA00022729"/>
    </source>
</evidence>
<organism evidence="9 10">
    <name type="scientific">Terrimonas ginsenosidimutans</name>
    <dbReference type="NCBI Taxonomy" id="2908004"/>
    <lineage>
        <taxon>Bacteria</taxon>
        <taxon>Pseudomonadati</taxon>
        <taxon>Bacteroidota</taxon>
        <taxon>Chitinophagia</taxon>
        <taxon>Chitinophagales</taxon>
        <taxon>Chitinophagaceae</taxon>
        <taxon>Terrimonas</taxon>
    </lineage>
</organism>
<protein>
    <recommendedName>
        <fullName evidence="2">peptidylprolyl isomerase</fullName>
        <ecNumber evidence="2">5.2.1.8</ecNumber>
    </recommendedName>
</protein>
<dbReference type="Gene3D" id="3.10.50.40">
    <property type="match status" value="2"/>
</dbReference>
<feature type="chain" id="PRO_5045051260" description="peptidylprolyl isomerase" evidence="7">
    <location>
        <begin position="21"/>
        <end position="644"/>
    </location>
</feature>
<keyword evidence="4 6" id="KW-0697">Rotamase</keyword>
<dbReference type="EMBL" id="JAKLTR010000011">
    <property type="protein sequence ID" value="MCG2616088.1"/>
    <property type="molecule type" value="Genomic_DNA"/>
</dbReference>